<evidence type="ECO:0000256" key="5">
    <source>
        <dbReference type="SAM" id="MobiDB-lite"/>
    </source>
</evidence>
<evidence type="ECO:0000256" key="1">
    <source>
        <dbReference type="ARBA" id="ARBA00022723"/>
    </source>
</evidence>
<feature type="compositionally biased region" description="Low complexity" evidence="5">
    <location>
        <begin position="37"/>
        <end position="64"/>
    </location>
</feature>
<keyword evidence="3" id="KW-0862">Zinc</keyword>
<feature type="compositionally biased region" description="Basic and acidic residues" evidence="5">
    <location>
        <begin position="106"/>
        <end position="120"/>
    </location>
</feature>
<dbReference type="SMART" id="SM00064">
    <property type="entry name" value="FYVE"/>
    <property type="match status" value="1"/>
</dbReference>
<dbReference type="STRING" id="322104.A3LRN3"/>
<dbReference type="PANTHER" id="PTHR46280:SF3">
    <property type="entry name" value="PLECKSTRIN HOMOLOGY DOMAIN-CONTAINING FAMILY F MEMBER 1 HOMOLOG"/>
    <property type="match status" value="1"/>
</dbReference>
<feature type="region of interest" description="Disordered" evidence="5">
    <location>
        <begin position="552"/>
        <end position="584"/>
    </location>
</feature>
<name>A3LRN3_PICST</name>
<sequence>MSTPPSKQPKFTLASPEKDSSDDEPRENIATVLDETNTNLSNLSNPNANTNPDPTNNNAINGIPNVNSNTNGNITATNNSPINIITDNNNVNSDSVESPADDENGNENKLDGSDLSFTKKDPRKSRTQSFQSVLSTASLKSLKQQALASVPTNNNVNIGTRSSSISHNNLNNLHSNSSNSNPNINATASRNFQSFIQAPVLSSITNLKMEDDIEIGQQLPFTESKVTSQRSRDRATSSTTTAATTNAVSLTNTNATSTVQSKSASDHDEEYEDTIVQQQKLTLNALKKLSLSPMPINTADNSLTRRPLNRASSKPKIDIAESSKESINSSTSAPGSKTRTQEPYQPAEVDLSSFASLTRQPKVATEKLPSPGVASASTSAVTGFGERDSSIFNPNTSTTSNPDSIPTGTPSLSQKRSLPSLPEGEQFVENVATESNAAVRSNSGDVNQTYQHHPQAHQGSQQQYQHSKQDSHHMQLGNRIPSAVVPPQNMNTRRVPSGGFQAPNVYNSHMASQTQQNPHLHYPKANRQLQQIKGFRSPMYVPAVLRMSTLSTVSPTNSNTSGSNPNSPNELSTSPKNGTHYEHDHLNLNEPAATPRSSSRASVKSFDSGISVESSSSTTNQPGSSPFLSLLGKNGNPESYIFRAPPTRKHWVKDEAVLKCGMPFCSKVFNFFERRHHCRKCGGIYCKEHTSHYLYINHLAQFTTGGRGTLSKVCDLCIEEYNDFIQHEFGVNIAHSSSENSSYHSAEHIARTANSNTISNTVAKGSSVGVGVGSAVDTVGPRKDTRSSQTPNPQYLRNGINPGKSHLIGVNANDETNQRSEQAVGSVPANWSWSSF</sequence>
<dbReference type="AlphaFoldDB" id="A3LRN3"/>
<feature type="compositionally biased region" description="Low complexity" evidence="5">
    <location>
        <begin position="552"/>
        <end position="569"/>
    </location>
</feature>
<dbReference type="InterPro" id="IPR051765">
    <property type="entry name" value="PH_domain-containing_F"/>
</dbReference>
<keyword evidence="1" id="KW-0479">Metal-binding</keyword>
<dbReference type="GO" id="GO:0008270">
    <property type="term" value="F:zinc ion binding"/>
    <property type="evidence" value="ECO:0007669"/>
    <property type="project" value="UniProtKB-KW"/>
</dbReference>
<evidence type="ECO:0000256" key="3">
    <source>
        <dbReference type="ARBA" id="ARBA00022833"/>
    </source>
</evidence>
<feature type="region of interest" description="Disordered" evidence="5">
    <location>
        <begin position="444"/>
        <end position="474"/>
    </location>
</feature>
<dbReference type="CDD" id="cd15760">
    <property type="entry name" value="FYVE_scVPS27p_like"/>
    <property type="match status" value="1"/>
</dbReference>
<dbReference type="GO" id="GO:0032266">
    <property type="term" value="F:phosphatidylinositol-3-phosphate binding"/>
    <property type="evidence" value="ECO:0007669"/>
    <property type="project" value="UniProtKB-ARBA"/>
</dbReference>
<dbReference type="GeneID" id="4837730"/>
<dbReference type="eggNOG" id="KOG1729">
    <property type="taxonomic scope" value="Eukaryota"/>
</dbReference>
<feature type="region of interest" description="Disordered" evidence="5">
    <location>
        <begin position="153"/>
        <end position="182"/>
    </location>
</feature>
<dbReference type="HOGENOM" id="CLU_012484_0_0_1"/>
<feature type="compositionally biased region" description="Polar residues" evidence="5">
    <location>
        <begin position="333"/>
        <end position="343"/>
    </location>
</feature>
<feature type="compositionally biased region" description="Low complexity" evidence="5">
    <location>
        <begin position="610"/>
        <end position="626"/>
    </location>
</feature>
<evidence type="ECO:0000256" key="2">
    <source>
        <dbReference type="ARBA" id="ARBA00022771"/>
    </source>
</evidence>
<dbReference type="OMA" id="RHWLYLD"/>
<evidence type="ECO:0000313" key="7">
    <source>
        <dbReference type="EMBL" id="ABN65416.2"/>
    </source>
</evidence>
<feature type="region of interest" description="Disordered" evidence="5">
    <location>
        <begin position="365"/>
        <end position="420"/>
    </location>
</feature>
<feature type="compositionally biased region" description="Low complexity" evidence="5">
    <location>
        <begin position="451"/>
        <end position="466"/>
    </location>
</feature>
<feature type="region of interest" description="Disordered" evidence="5">
    <location>
        <begin position="1"/>
        <end position="64"/>
    </location>
</feature>
<feature type="region of interest" description="Disordered" evidence="5">
    <location>
        <begin position="293"/>
        <end position="347"/>
    </location>
</feature>
<feature type="region of interest" description="Disordered" evidence="5">
    <location>
        <begin position="775"/>
        <end position="836"/>
    </location>
</feature>
<evidence type="ECO:0000313" key="8">
    <source>
        <dbReference type="Proteomes" id="UP000002258"/>
    </source>
</evidence>
<feature type="region of interest" description="Disordered" evidence="5">
    <location>
        <begin position="85"/>
        <end position="127"/>
    </location>
</feature>
<proteinExistence type="predicted"/>
<dbReference type="Gene3D" id="3.30.40.10">
    <property type="entry name" value="Zinc/RING finger domain, C3HC4 (zinc finger)"/>
    <property type="match status" value="1"/>
</dbReference>
<feature type="compositionally biased region" description="Polar residues" evidence="5">
    <location>
        <begin position="390"/>
        <end position="417"/>
    </location>
</feature>
<feature type="compositionally biased region" description="Polar residues" evidence="5">
    <location>
        <begin position="813"/>
        <end position="836"/>
    </location>
</feature>
<dbReference type="Proteomes" id="UP000002258">
    <property type="component" value="Chromosome 3"/>
</dbReference>
<dbReference type="InterPro" id="IPR000306">
    <property type="entry name" value="Znf_FYVE"/>
</dbReference>
<dbReference type="InterPro" id="IPR011011">
    <property type="entry name" value="Znf_FYVE_PHD"/>
</dbReference>
<evidence type="ECO:0000259" key="6">
    <source>
        <dbReference type="PROSITE" id="PS50178"/>
    </source>
</evidence>
<dbReference type="SUPFAM" id="SSF57903">
    <property type="entry name" value="FYVE/PHD zinc finger"/>
    <property type="match status" value="1"/>
</dbReference>
<feature type="compositionally biased region" description="Basic and acidic residues" evidence="5">
    <location>
        <begin position="315"/>
        <end position="324"/>
    </location>
</feature>
<feature type="region of interest" description="Disordered" evidence="5">
    <location>
        <begin position="610"/>
        <end position="631"/>
    </location>
</feature>
<feature type="compositionally biased region" description="Low complexity" evidence="5">
    <location>
        <begin position="162"/>
        <end position="182"/>
    </location>
</feature>
<dbReference type="GO" id="GO:0007032">
    <property type="term" value="P:endosome organization"/>
    <property type="evidence" value="ECO:0007669"/>
    <property type="project" value="TreeGrafter"/>
</dbReference>
<reference evidence="7 8" key="1">
    <citation type="journal article" date="2007" name="Nat. Biotechnol.">
        <title>Genome sequence of the lignocellulose-bioconverting and xylose-fermenting yeast Pichia stipitis.</title>
        <authorList>
            <person name="Jeffries T.W."/>
            <person name="Grigoriev I.V."/>
            <person name="Grimwood J."/>
            <person name="Laplaza J.M."/>
            <person name="Aerts A."/>
            <person name="Salamov A."/>
            <person name="Schmutz J."/>
            <person name="Lindquist E."/>
            <person name="Dehal P."/>
            <person name="Shapiro H."/>
            <person name="Jin Y.S."/>
            <person name="Passoth V."/>
            <person name="Richardson P.M."/>
        </authorList>
    </citation>
    <scope>NUCLEOTIDE SEQUENCE [LARGE SCALE GENOMIC DNA]</scope>
    <source>
        <strain evidence="8">ATCC 58785 / CBS 6054 / NBRC 10063 / NRRL Y-11545</strain>
    </source>
</reference>
<dbReference type="Pfam" id="PF01363">
    <property type="entry name" value="FYVE"/>
    <property type="match status" value="1"/>
</dbReference>
<keyword evidence="2 4" id="KW-0863">Zinc-finger</keyword>
<protein>
    <submittedName>
        <fullName evidence="7">Zn finger protein</fullName>
    </submittedName>
</protein>
<feature type="compositionally biased region" description="Low complexity" evidence="5">
    <location>
        <begin position="85"/>
        <end position="96"/>
    </location>
</feature>
<dbReference type="PROSITE" id="PS50178">
    <property type="entry name" value="ZF_FYVE"/>
    <property type="match status" value="1"/>
</dbReference>
<dbReference type="RefSeq" id="XP_001383445.2">
    <property type="nucleotide sequence ID" value="XM_001383408.1"/>
</dbReference>
<keyword evidence="8" id="KW-1185">Reference proteome</keyword>
<accession>A3LRN3</accession>
<dbReference type="KEGG" id="pic:PICST_67308"/>
<dbReference type="EMBL" id="CP000497">
    <property type="protein sequence ID" value="ABN65416.2"/>
    <property type="molecule type" value="Genomic_DNA"/>
</dbReference>
<dbReference type="OrthoDB" id="10018316at2759"/>
<dbReference type="InParanoid" id="A3LRN3"/>
<feature type="compositionally biased region" description="Low complexity" evidence="5">
    <location>
        <begin position="236"/>
        <end position="258"/>
    </location>
</feature>
<dbReference type="InterPro" id="IPR013083">
    <property type="entry name" value="Znf_RING/FYVE/PHD"/>
</dbReference>
<dbReference type="GO" id="GO:0005769">
    <property type="term" value="C:early endosome"/>
    <property type="evidence" value="ECO:0007669"/>
    <property type="project" value="TreeGrafter"/>
</dbReference>
<evidence type="ECO:0000256" key="4">
    <source>
        <dbReference type="PROSITE-ProRule" id="PRU00091"/>
    </source>
</evidence>
<organism evidence="7 8">
    <name type="scientific">Scheffersomyces stipitis (strain ATCC 58785 / CBS 6054 / NBRC 10063 / NRRL Y-11545)</name>
    <name type="common">Yeast</name>
    <name type="synonym">Pichia stipitis</name>
    <dbReference type="NCBI Taxonomy" id="322104"/>
    <lineage>
        <taxon>Eukaryota</taxon>
        <taxon>Fungi</taxon>
        <taxon>Dikarya</taxon>
        <taxon>Ascomycota</taxon>
        <taxon>Saccharomycotina</taxon>
        <taxon>Pichiomycetes</taxon>
        <taxon>Debaryomycetaceae</taxon>
        <taxon>Scheffersomyces</taxon>
    </lineage>
</organism>
<gene>
    <name evidence="7" type="primary">PIB2</name>
    <name evidence="7" type="ORF">PICST_67308</name>
</gene>
<dbReference type="InterPro" id="IPR017455">
    <property type="entry name" value="Znf_FYVE-rel"/>
</dbReference>
<dbReference type="PANTHER" id="PTHR46280">
    <property type="entry name" value="PLECKSTRIN HOMOLOGY DOMAIN-CONTAINING FAMILY F MEMBER 2-RELATED"/>
    <property type="match status" value="1"/>
</dbReference>
<feature type="domain" description="FYVE-type" evidence="6">
    <location>
        <begin position="665"/>
        <end position="722"/>
    </location>
</feature>
<feature type="region of interest" description="Disordered" evidence="5">
    <location>
        <begin position="223"/>
        <end position="272"/>
    </location>
</feature>